<geneLocation type="plasmid" evidence="2">
    <name>psv326-1</name>
</geneLocation>
<dbReference type="EMBL" id="CP058999">
    <property type="protein sequence ID" value="QLJ53500.1"/>
    <property type="molecule type" value="Genomic_DNA"/>
</dbReference>
<evidence type="ECO:0000313" key="1">
    <source>
        <dbReference type="EMBL" id="QLJ53500.1"/>
    </source>
</evidence>
<gene>
    <name evidence="1" type="ORF">Sv326_1325</name>
</gene>
<sequence length="136" mass="16189">MNIPFIPTRGRIESLLKEKGLTRENMEQKLREKANVLIKDVCLTIKTKNPRNISIVEYVDSYRKSPTEWKWPIKKVEYRKDGEYHLISIWFSSDAVSPQVIYHAVKYDPLTRKQFPDMFLMQEVYDKEVKPDAETH</sequence>
<protein>
    <submittedName>
        <fullName evidence="1">Uncharacterized protein</fullName>
    </submittedName>
</protein>
<dbReference type="AlphaFoldDB" id="A0A7D6BGI5"/>
<proteinExistence type="predicted"/>
<accession>A0A7D6BGI5</accession>
<evidence type="ECO:0000313" key="2">
    <source>
        <dbReference type="Proteomes" id="UP000510821"/>
    </source>
</evidence>
<keyword evidence="1" id="KW-0614">Plasmid</keyword>
<dbReference type="Proteomes" id="UP000510821">
    <property type="component" value="Plasmid pSv326-1"/>
</dbReference>
<organism evidence="1 2">
    <name type="scientific">Fermentimicrarchaeum limneticum</name>
    <dbReference type="NCBI Taxonomy" id="2795018"/>
    <lineage>
        <taxon>Archaea</taxon>
        <taxon>Candidatus Micrarchaeota</taxon>
        <taxon>Candidatus Fermentimicrarchaeales</taxon>
        <taxon>Candidatus Fermentimicrarchaeaceae</taxon>
        <taxon>Candidatus Fermentimicrarchaeum</taxon>
    </lineage>
</organism>
<dbReference type="KEGG" id="flt:Sv326_1325"/>
<name>A0A7D6BGI5_FERL1</name>
<reference evidence="2" key="1">
    <citation type="submission" date="2020-07" db="EMBL/GenBank/DDBJ databases">
        <title>Metabolic diversity and evolutionary history of the archaeal phylum ###Micrarchaeota### uncovered from a freshwater lake metagenome.</title>
        <authorList>
            <person name="Kadnikov V.V."/>
            <person name="Savvichev A.S."/>
            <person name="Mardanov A.V."/>
            <person name="Beletsky A.V."/>
            <person name="Chupakov A.V."/>
            <person name="Kokryatskaya N.M."/>
            <person name="Pimenov N.V."/>
            <person name="Ravin N.V."/>
        </authorList>
    </citation>
    <scope>NUCLEOTIDE SEQUENCE [LARGE SCALE GENOMIC DNA]</scope>
    <source>
        <plasmid evidence="2">psv326-1</plasmid>
    </source>
</reference>